<dbReference type="PROSITE" id="PS50106">
    <property type="entry name" value="PDZ"/>
    <property type="match status" value="3"/>
</dbReference>
<organism evidence="3 4">
    <name type="scientific">Schistosoma margrebowiei</name>
    <dbReference type="NCBI Taxonomy" id="48269"/>
    <lineage>
        <taxon>Eukaryota</taxon>
        <taxon>Metazoa</taxon>
        <taxon>Spiralia</taxon>
        <taxon>Lophotrochozoa</taxon>
        <taxon>Platyhelminthes</taxon>
        <taxon>Trematoda</taxon>
        <taxon>Digenea</taxon>
        <taxon>Strigeidida</taxon>
        <taxon>Schistosomatoidea</taxon>
        <taxon>Schistosomatidae</taxon>
        <taxon>Schistosoma</taxon>
    </lineage>
</organism>
<evidence type="ECO:0000256" key="1">
    <source>
        <dbReference type="SAM" id="MobiDB-lite"/>
    </source>
</evidence>
<name>A0A3P8GC58_9TREM</name>
<reference evidence="3 4" key="1">
    <citation type="submission" date="2018-11" db="EMBL/GenBank/DDBJ databases">
        <authorList>
            <consortium name="Pathogen Informatics"/>
        </authorList>
    </citation>
    <scope>NUCLEOTIDE SEQUENCE [LARGE SCALE GENOMIC DNA]</scope>
    <source>
        <strain evidence="3 4">Zambia</strain>
    </source>
</reference>
<dbReference type="GO" id="GO:0007165">
    <property type="term" value="P:signal transduction"/>
    <property type="evidence" value="ECO:0007669"/>
    <property type="project" value="TreeGrafter"/>
</dbReference>
<dbReference type="Pfam" id="PF00595">
    <property type="entry name" value="PDZ"/>
    <property type="match status" value="3"/>
</dbReference>
<dbReference type="PANTHER" id="PTHR10316:SF40">
    <property type="entry name" value="LD27118P"/>
    <property type="match status" value="1"/>
</dbReference>
<feature type="region of interest" description="Disordered" evidence="1">
    <location>
        <begin position="198"/>
        <end position="217"/>
    </location>
</feature>
<feature type="domain" description="PDZ" evidence="2">
    <location>
        <begin position="533"/>
        <end position="616"/>
    </location>
</feature>
<sequence>MYTSPLSLLDTELLEMNSLNFNEQRYRGNIANHQYINDFHVKSTDQQSNTSIIGVFPSSPPTDVTVNSNAINTTAINNNLSIIYATPQPQRNHLSSRIGYHHRTSGSTGENSISSSSSSHIRAQTPDPYVDRRLGLDSPNHQYHQRHYQHSYQNEPSDLISRSNFNQTDYIHHSNNNMGLSVISDRRRRVHPVDDSVVGLNKDNFSPESPNSSTTYGSLLRPGRMLPLRHSQSSVSNRPNNNIVRSTTAVTTSAMTSSTAPLCMLPGEFLVHLKRQSTGFGFNLVGGAEENTQVSIGALLMGGSAQLSEVVRTGDKLISIDGVRVIGATHAEVVELLDRAAHTVGQVTLGLQRGKVEIDNLNSHHSSEPVDVVISRNEKSDGFGFFLTNTKPIHNSLNEHSNSVVVNRNNSNNNNNLQNTEYIAQIVPGSQAERMGLLSVGDQILAVNGIPTCGLHHDEVVRLIRESGNHIALKILPYSGKMKCLDCDSTVNYMYMYMHAYNTIFSHCLLYRIGSASRGRKHPLPMRDSVEFPVTLFRGSRGFGFSIRGGQEFNRMPLVVLRIADGGAAQMDGHLKVGDELVEINGYSTIGMSHGQAIEIIQRGGNTMRLIVRRRSPRVKQSSEQQMSNGLTRVIDSRTNADKQSHRLSFNKHDSSSNWFQRTVLDKNHSSSHFNQSQRRNEFLRWTIRK</sequence>
<dbReference type="EMBL" id="UZAI01017701">
    <property type="protein sequence ID" value="VDP28456.1"/>
    <property type="molecule type" value="Genomic_DNA"/>
</dbReference>
<keyword evidence="4" id="KW-1185">Reference proteome</keyword>
<dbReference type="SUPFAM" id="SSF50156">
    <property type="entry name" value="PDZ domain-like"/>
    <property type="match status" value="3"/>
</dbReference>
<gene>
    <name evidence="3" type="ORF">SMRZ_LOCUS18597</name>
</gene>
<accession>A0A3P8GC58</accession>
<proteinExistence type="predicted"/>
<dbReference type="CDD" id="cd06734">
    <property type="entry name" value="PDZ4_MAGI-1_3-like"/>
    <property type="match status" value="1"/>
</dbReference>
<dbReference type="SMART" id="SM00228">
    <property type="entry name" value="PDZ"/>
    <property type="match status" value="3"/>
</dbReference>
<dbReference type="Proteomes" id="UP000277204">
    <property type="component" value="Unassembled WGS sequence"/>
</dbReference>
<evidence type="ECO:0000313" key="4">
    <source>
        <dbReference type="Proteomes" id="UP000277204"/>
    </source>
</evidence>
<dbReference type="AlphaFoldDB" id="A0A3P8GC58"/>
<dbReference type="Gene3D" id="2.30.42.10">
    <property type="match status" value="3"/>
</dbReference>
<dbReference type="CDD" id="cd06735">
    <property type="entry name" value="PDZ5_MAGI-1_3-like"/>
    <property type="match status" value="1"/>
</dbReference>
<feature type="domain" description="PDZ" evidence="2">
    <location>
        <begin position="371"/>
        <end position="479"/>
    </location>
</feature>
<feature type="domain" description="PDZ" evidence="2">
    <location>
        <begin position="270"/>
        <end position="344"/>
    </location>
</feature>
<dbReference type="InterPro" id="IPR036034">
    <property type="entry name" value="PDZ_sf"/>
</dbReference>
<feature type="region of interest" description="Disordered" evidence="1">
    <location>
        <begin position="99"/>
        <end position="125"/>
    </location>
</feature>
<dbReference type="CDD" id="cd06733">
    <property type="entry name" value="PDZ3_MAGI-1_3-like"/>
    <property type="match status" value="1"/>
</dbReference>
<evidence type="ECO:0000313" key="3">
    <source>
        <dbReference type="EMBL" id="VDP28456.1"/>
    </source>
</evidence>
<protein>
    <recommendedName>
        <fullName evidence="2">PDZ domain-containing protein</fullName>
    </recommendedName>
</protein>
<dbReference type="PANTHER" id="PTHR10316">
    <property type="entry name" value="MEMBRANE ASSOCIATED GUANYLATE KINASE-RELATED"/>
    <property type="match status" value="1"/>
</dbReference>
<dbReference type="GO" id="GO:0005737">
    <property type="term" value="C:cytoplasm"/>
    <property type="evidence" value="ECO:0007669"/>
    <property type="project" value="TreeGrafter"/>
</dbReference>
<dbReference type="InterPro" id="IPR001478">
    <property type="entry name" value="PDZ"/>
</dbReference>
<feature type="compositionally biased region" description="Polar residues" evidence="1">
    <location>
        <begin position="203"/>
        <end position="217"/>
    </location>
</feature>
<evidence type="ECO:0000259" key="2">
    <source>
        <dbReference type="PROSITE" id="PS50106"/>
    </source>
</evidence>
<feature type="compositionally biased region" description="Low complexity" evidence="1">
    <location>
        <begin position="105"/>
        <end position="119"/>
    </location>
</feature>